<dbReference type="PANTHER" id="PTHR30203:SF31">
    <property type="entry name" value="RND EFFLUX SYSTEM, OUTER MEMBRANE LIPOPROTEIN, NODT"/>
    <property type="match status" value="1"/>
</dbReference>
<evidence type="ECO:0000256" key="2">
    <source>
        <dbReference type="RuleBase" id="RU362097"/>
    </source>
</evidence>
<dbReference type="Gene3D" id="2.20.200.10">
    <property type="entry name" value="Outer membrane efflux proteins (OEP)"/>
    <property type="match status" value="1"/>
</dbReference>
<dbReference type="Proteomes" id="UP000244905">
    <property type="component" value="Unassembled WGS sequence"/>
</dbReference>
<sequence>MRKIFYALTILSGIGCASTRISAKDNSTGYLNENMPASWNYSTSVTASEPPEDTDWWLNFDDLLLDSLIDEGLKNNYNVSMAVKRINVANIQVRQAMSGYYPTVGLSGAYNYSRNAGAISGSSVPSSTSSHFSLGAKMNWEIDLFGKIASQVKDKKSLLKVSKADFDGAMLSIAANIATYYMNMRTFQEKIFVTKEHLASQAKVVEIAKARFEAGLVSKLDVTQAESVYYSTEAQIPQLETSLNEAVNALAVLLGVYPDAIRPRLSAAFIPPQYRHLVATGIPADLLRRRPDIIAAEAQLESYATRIGIAKKDYLPNLSLEGTIGVAAHNAKDLFGKNSVEYSITPTLSWTLFDGFSRKYAVQEAKEQLEEGIDNYNLTVLTAVNEVDNAMSSYLASLQTMDSNSNGLKQSTESFDLSVSLYKQGLTPFTNVVDAQINTLTYANSLITARGDALVSLINLYKALGGSITAQ</sequence>
<keyword evidence="2" id="KW-0564">Palmitate</keyword>
<comment type="subcellular location">
    <subcellularLocation>
        <location evidence="2">Cell membrane</location>
        <topology evidence="2">Lipid-anchor</topology>
    </subcellularLocation>
</comment>
<dbReference type="SUPFAM" id="SSF56954">
    <property type="entry name" value="Outer membrane efflux proteins (OEP)"/>
    <property type="match status" value="1"/>
</dbReference>
<dbReference type="AlphaFoldDB" id="A0A2V1IQY7"/>
<dbReference type="Pfam" id="PF02321">
    <property type="entry name" value="OEP"/>
    <property type="match status" value="2"/>
</dbReference>
<dbReference type="Gene3D" id="1.20.1600.10">
    <property type="entry name" value="Outer membrane efflux proteins (OEP)"/>
    <property type="match status" value="1"/>
</dbReference>
<dbReference type="InterPro" id="IPR003423">
    <property type="entry name" value="OMP_efflux"/>
</dbReference>
<protein>
    <submittedName>
        <fullName evidence="3">TolC family protein</fullName>
    </submittedName>
</protein>
<dbReference type="PROSITE" id="PS51257">
    <property type="entry name" value="PROKAR_LIPOPROTEIN"/>
    <property type="match status" value="1"/>
</dbReference>
<name>A0A2V1IQY7_9BACT</name>
<keyword evidence="2" id="KW-0812">Transmembrane</keyword>
<organism evidence="3 4">
    <name type="scientific">Duncaniella muris</name>
    <dbReference type="NCBI Taxonomy" id="2094150"/>
    <lineage>
        <taxon>Bacteria</taxon>
        <taxon>Pseudomonadati</taxon>
        <taxon>Bacteroidota</taxon>
        <taxon>Bacteroidia</taxon>
        <taxon>Bacteroidales</taxon>
        <taxon>Muribaculaceae</taxon>
        <taxon>Duncaniella</taxon>
    </lineage>
</organism>
<keyword evidence="2" id="KW-1134">Transmembrane beta strand</keyword>
<comment type="similarity">
    <text evidence="1 2">Belongs to the outer membrane factor (OMF) (TC 1.B.17) family.</text>
</comment>
<accession>A0A2V1IQY7</accession>
<gene>
    <name evidence="3" type="ORF">C5O23_02930</name>
</gene>
<dbReference type="EMBL" id="PUEC01000004">
    <property type="protein sequence ID" value="PWB03682.1"/>
    <property type="molecule type" value="Genomic_DNA"/>
</dbReference>
<dbReference type="GO" id="GO:0005886">
    <property type="term" value="C:plasma membrane"/>
    <property type="evidence" value="ECO:0007669"/>
    <property type="project" value="UniProtKB-SubCell"/>
</dbReference>
<reference evidence="4" key="1">
    <citation type="submission" date="2018-02" db="EMBL/GenBank/DDBJ databases">
        <authorList>
            <person name="Clavel T."/>
            <person name="Strowig T."/>
        </authorList>
    </citation>
    <scope>NUCLEOTIDE SEQUENCE [LARGE SCALE GENOMIC DNA]</scope>
    <source>
        <strain evidence="4">DSM 103720</strain>
    </source>
</reference>
<keyword evidence="4" id="KW-1185">Reference proteome</keyword>
<dbReference type="GeneID" id="82525303"/>
<dbReference type="RefSeq" id="WP_107031464.1">
    <property type="nucleotide sequence ID" value="NZ_CAOLYA010000017.1"/>
</dbReference>
<evidence type="ECO:0000313" key="3">
    <source>
        <dbReference type="EMBL" id="PWB03682.1"/>
    </source>
</evidence>
<keyword evidence="2" id="KW-0449">Lipoprotein</keyword>
<dbReference type="PANTHER" id="PTHR30203">
    <property type="entry name" value="OUTER MEMBRANE CATION EFFLUX PROTEIN"/>
    <property type="match status" value="1"/>
</dbReference>
<dbReference type="GO" id="GO:0015562">
    <property type="term" value="F:efflux transmembrane transporter activity"/>
    <property type="evidence" value="ECO:0007669"/>
    <property type="project" value="InterPro"/>
</dbReference>
<comment type="caution">
    <text evidence="3">The sequence shown here is derived from an EMBL/GenBank/DDBJ whole genome shotgun (WGS) entry which is preliminary data.</text>
</comment>
<evidence type="ECO:0000313" key="4">
    <source>
        <dbReference type="Proteomes" id="UP000244905"/>
    </source>
</evidence>
<dbReference type="InterPro" id="IPR010131">
    <property type="entry name" value="MdtP/NodT-like"/>
</dbReference>
<proteinExistence type="inferred from homology"/>
<dbReference type="NCBIfam" id="TIGR01845">
    <property type="entry name" value="outer_NodT"/>
    <property type="match status" value="1"/>
</dbReference>
<evidence type="ECO:0000256" key="1">
    <source>
        <dbReference type="ARBA" id="ARBA00007613"/>
    </source>
</evidence>
<keyword evidence="2" id="KW-0472">Membrane</keyword>